<reference evidence="4" key="1">
    <citation type="journal article" date="2020" name="mSystems">
        <title>Genome- and Community-Level Interaction Insights into Carbon Utilization and Element Cycling Functions of Hydrothermarchaeota in Hydrothermal Sediment.</title>
        <authorList>
            <person name="Zhou Z."/>
            <person name="Liu Y."/>
            <person name="Xu W."/>
            <person name="Pan J."/>
            <person name="Luo Z.H."/>
            <person name="Li M."/>
        </authorList>
    </citation>
    <scope>NUCLEOTIDE SEQUENCE [LARGE SCALE GENOMIC DNA]</scope>
    <source>
        <strain evidence="4">SpSt-609</strain>
    </source>
</reference>
<organism evidence="4">
    <name type="scientific">Fervidobacterium thailandense</name>
    <dbReference type="NCBI Taxonomy" id="1008305"/>
    <lineage>
        <taxon>Bacteria</taxon>
        <taxon>Thermotogati</taxon>
        <taxon>Thermotogota</taxon>
        <taxon>Thermotogae</taxon>
        <taxon>Thermotogales</taxon>
        <taxon>Fervidobacteriaceae</taxon>
        <taxon>Fervidobacterium</taxon>
    </lineage>
</organism>
<dbReference type="Pfam" id="PF03816">
    <property type="entry name" value="LytR_cpsA_psr"/>
    <property type="match status" value="1"/>
</dbReference>
<dbReference type="EMBL" id="DSZY01000004">
    <property type="protein sequence ID" value="HGU39607.1"/>
    <property type="molecule type" value="Genomic_DNA"/>
</dbReference>
<dbReference type="InterPro" id="IPR050922">
    <property type="entry name" value="LytR/CpsA/Psr_CW_biosynth"/>
</dbReference>
<keyword evidence="2" id="KW-0472">Membrane</keyword>
<evidence type="ECO:0000256" key="1">
    <source>
        <dbReference type="ARBA" id="ARBA00006068"/>
    </source>
</evidence>
<dbReference type="NCBIfam" id="TIGR00350">
    <property type="entry name" value="lytR_cpsA_psr"/>
    <property type="match status" value="1"/>
</dbReference>
<keyword evidence="2" id="KW-0812">Transmembrane</keyword>
<dbReference type="Gene3D" id="3.40.630.190">
    <property type="entry name" value="LCP protein"/>
    <property type="match status" value="1"/>
</dbReference>
<evidence type="ECO:0000313" key="4">
    <source>
        <dbReference type="EMBL" id="HGU39607.1"/>
    </source>
</evidence>
<proteinExistence type="inferred from homology"/>
<gene>
    <name evidence="4" type="ORF">ENT77_00155</name>
</gene>
<keyword evidence="2" id="KW-1133">Transmembrane helix</keyword>
<dbReference type="AlphaFoldDB" id="A0A7C4GJG9"/>
<dbReference type="InterPro" id="IPR004474">
    <property type="entry name" value="LytR_CpsA_psr"/>
</dbReference>
<evidence type="ECO:0000256" key="2">
    <source>
        <dbReference type="SAM" id="Phobius"/>
    </source>
</evidence>
<evidence type="ECO:0000259" key="3">
    <source>
        <dbReference type="Pfam" id="PF03816"/>
    </source>
</evidence>
<protein>
    <submittedName>
        <fullName evidence="4">LytR family transcriptional regulator</fullName>
    </submittedName>
</protein>
<dbReference type="PANTHER" id="PTHR33392:SF6">
    <property type="entry name" value="POLYISOPRENYL-TEICHOIC ACID--PEPTIDOGLYCAN TEICHOIC ACID TRANSFERASE TAGU"/>
    <property type="match status" value="1"/>
</dbReference>
<comment type="similarity">
    <text evidence="1">Belongs to the LytR/CpsA/Psr (LCP) family.</text>
</comment>
<feature type="domain" description="Cell envelope-related transcriptional attenuator" evidence="3">
    <location>
        <begin position="91"/>
        <end position="249"/>
    </location>
</feature>
<feature type="transmembrane region" description="Helical" evidence="2">
    <location>
        <begin position="9"/>
        <end position="31"/>
    </location>
</feature>
<name>A0A7C4GJG9_9BACT</name>
<sequence>MAKRLGKTFLFFLLIMLSLIAIFGVLGYYAYVVVSRITGGENFSAEEIFVAPSFTRVEYSKKTDGLAKKTISSIYIALFGVDKRYVDENGRSDSNLLVKVDFVGRKIKVISILRDLLVEIPGYGQNKFNAAFSFGEVKLALGTLNKTFNLGVTKYAVVNFSIAEQLIDAVGGVTIEVKPEELEQLNLCIKELARLSKDGYVPLLTTPGTHLLNGRQAVAYSRIRKVGNGDITRVQRQQKVLAEVFKKAKSMPISTRLKLIDMVSRNLKTNLSIEELKVLAFEDYSTYTMETFRIPASGTFREAIIEIAGTPSFVFIADLEKNKEMLHEFLEN</sequence>
<comment type="caution">
    <text evidence="4">The sequence shown here is derived from an EMBL/GenBank/DDBJ whole genome shotgun (WGS) entry which is preliminary data.</text>
</comment>
<dbReference type="PANTHER" id="PTHR33392">
    <property type="entry name" value="POLYISOPRENYL-TEICHOIC ACID--PEPTIDOGLYCAN TEICHOIC ACID TRANSFERASE TAGU"/>
    <property type="match status" value="1"/>
</dbReference>
<accession>A0A7C4GJG9</accession>